<dbReference type="Proteomes" id="UP000039021">
    <property type="component" value="Unassembled WGS sequence"/>
</dbReference>
<gene>
    <name evidence="1" type="ORF">ERS007703_03592</name>
    <name evidence="2" type="ORF">ERS007739_05312</name>
</gene>
<name>A0A0U0S0V4_MYCTX</name>
<dbReference type="EMBL" id="CSBK01004113">
    <property type="protein sequence ID" value="CPB56965.1"/>
    <property type="molecule type" value="Genomic_DNA"/>
</dbReference>
<protein>
    <submittedName>
        <fullName evidence="1">Uncharacterized protein</fullName>
    </submittedName>
</protein>
<evidence type="ECO:0000313" key="4">
    <source>
        <dbReference type="Proteomes" id="UP000039021"/>
    </source>
</evidence>
<evidence type="ECO:0000313" key="2">
    <source>
        <dbReference type="EMBL" id="CPB56965.1"/>
    </source>
</evidence>
<reference evidence="2" key="1">
    <citation type="submission" date="2015-03" db="EMBL/GenBank/DDBJ databases">
        <authorList>
            <consortium name="Pathogen Informatics"/>
            <person name="Murphy D."/>
        </authorList>
    </citation>
    <scope>NUCLEOTIDE SEQUENCE</scope>
    <source>
        <strain evidence="2">N09902308</strain>
    </source>
</reference>
<dbReference type="EMBL" id="CSAE01000506">
    <property type="protein sequence ID" value="COW40713.1"/>
    <property type="molecule type" value="Genomic_DNA"/>
</dbReference>
<accession>A0A0U0S0V4</accession>
<dbReference type="AlphaFoldDB" id="A0A0U0S0V4"/>
<sequence length="76" mass="8204">MEDQSPRIVVLHCLLQIASQLGEELANGVRTFETKGSGRPSITVFVVAHHNPDTGETHGIKGIFVGKVVADVDRQP</sequence>
<proteinExistence type="predicted"/>
<reference evidence="3 4" key="3">
    <citation type="submission" date="2015-03" db="EMBL/GenBank/DDBJ databases">
        <authorList>
            <consortium name="Pathogen Informatics"/>
        </authorList>
    </citation>
    <scope>NUCLEOTIDE SEQUENCE [LARGE SCALE GENOMIC DNA]</scope>
    <source>
        <strain evidence="3">K00500041</strain>
        <strain evidence="4">N09902308</strain>
    </source>
</reference>
<dbReference type="Proteomes" id="UP000038802">
    <property type="component" value="Unassembled WGS sequence"/>
</dbReference>
<evidence type="ECO:0000313" key="1">
    <source>
        <dbReference type="EMBL" id="COW40713.1"/>
    </source>
</evidence>
<organism evidence="1 3">
    <name type="scientific">Mycobacterium tuberculosis</name>
    <dbReference type="NCBI Taxonomy" id="1773"/>
    <lineage>
        <taxon>Bacteria</taxon>
        <taxon>Bacillati</taxon>
        <taxon>Actinomycetota</taxon>
        <taxon>Actinomycetes</taxon>
        <taxon>Mycobacteriales</taxon>
        <taxon>Mycobacteriaceae</taxon>
        <taxon>Mycobacterium</taxon>
        <taxon>Mycobacterium tuberculosis complex</taxon>
    </lineage>
</organism>
<evidence type="ECO:0000313" key="3">
    <source>
        <dbReference type="Proteomes" id="UP000038802"/>
    </source>
</evidence>
<reference evidence="1" key="2">
    <citation type="submission" date="2015-03" db="EMBL/GenBank/DDBJ databases">
        <authorList>
            <person name="Murphy D."/>
        </authorList>
    </citation>
    <scope>NUCLEOTIDE SEQUENCE [LARGE SCALE GENOMIC DNA]</scope>
    <source>
        <strain evidence="1">K00500041</strain>
    </source>
</reference>